<dbReference type="EMBL" id="JAQQFM010000005">
    <property type="protein sequence ID" value="MFL9925283.1"/>
    <property type="molecule type" value="Genomic_DNA"/>
</dbReference>
<comment type="caution">
    <text evidence="1">The sequence shown here is derived from an EMBL/GenBank/DDBJ whole genome shotgun (WGS) entry which is preliminary data.</text>
</comment>
<evidence type="ECO:0000313" key="1">
    <source>
        <dbReference type="EMBL" id="MFL9925283.1"/>
    </source>
</evidence>
<dbReference type="Proteomes" id="UP001629246">
    <property type="component" value="Unassembled WGS sequence"/>
</dbReference>
<reference evidence="1 2" key="1">
    <citation type="journal article" date="2024" name="Chem. Sci.">
        <title>Discovery of megapolipeptins by genome mining of a Burkholderiales bacteria collection.</title>
        <authorList>
            <person name="Paulo B.S."/>
            <person name="Recchia M.J.J."/>
            <person name="Lee S."/>
            <person name="Fergusson C.H."/>
            <person name="Romanowski S.B."/>
            <person name="Hernandez A."/>
            <person name="Krull N."/>
            <person name="Liu D.Y."/>
            <person name="Cavanagh H."/>
            <person name="Bos A."/>
            <person name="Gray C.A."/>
            <person name="Murphy B.T."/>
            <person name="Linington R.G."/>
            <person name="Eustaquio A.S."/>
        </authorList>
    </citation>
    <scope>NUCLEOTIDE SEQUENCE [LARGE SCALE GENOMIC DNA]</scope>
    <source>
        <strain evidence="1 2">RL21-008-BIB-A</strain>
    </source>
</reference>
<gene>
    <name evidence="1" type="ORF">PQR62_13485</name>
</gene>
<sequence length="51" mass="5557">MEWPGKSDCPAIFLLPQEIASALLPQQIQSALNALTIKQQMTISGKLTDIC</sequence>
<keyword evidence="2" id="KW-1185">Reference proteome</keyword>
<protein>
    <submittedName>
        <fullName evidence="1">Uncharacterized protein</fullName>
    </submittedName>
</protein>
<accession>A0ABW9A932</accession>
<name>A0ABW9A932_9BURK</name>
<organism evidence="1 2">
    <name type="scientific">Herbaspirillum lusitanum</name>
    <dbReference type="NCBI Taxonomy" id="213312"/>
    <lineage>
        <taxon>Bacteria</taxon>
        <taxon>Pseudomonadati</taxon>
        <taxon>Pseudomonadota</taxon>
        <taxon>Betaproteobacteria</taxon>
        <taxon>Burkholderiales</taxon>
        <taxon>Oxalobacteraceae</taxon>
        <taxon>Herbaspirillum</taxon>
    </lineage>
</organism>
<dbReference type="RefSeq" id="WP_408158458.1">
    <property type="nucleotide sequence ID" value="NZ_JAQQFM010000005.1"/>
</dbReference>
<proteinExistence type="predicted"/>
<evidence type="ECO:0000313" key="2">
    <source>
        <dbReference type="Proteomes" id="UP001629246"/>
    </source>
</evidence>